<accession>A0A9P7ES59</accession>
<evidence type="ECO:0000256" key="15">
    <source>
        <dbReference type="ARBA" id="ARBA00047174"/>
    </source>
</evidence>
<keyword evidence="19" id="KW-1185">Reference proteome</keyword>
<comment type="caution">
    <text evidence="18">The sequence shown here is derived from an EMBL/GenBank/DDBJ whole genome shotgun (WGS) entry which is preliminary data.</text>
</comment>
<dbReference type="Pfam" id="PF03443">
    <property type="entry name" value="AA9"/>
    <property type="match status" value="1"/>
</dbReference>
<keyword evidence="3" id="KW-0964">Secreted</keyword>
<name>A0A9P7ES59_9AGAM</name>
<comment type="catalytic activity">
    <reaction evidence="14">
        <text>[(1-&gt;4)-beta-D-glucosyl]n+m + reduced acceptor + O2 = 4-dehydro-beta-D-glucosyl-[(1-&gt;4)-beta-D-glucosyl]n-1 + [(1-&gt;4)-beta-D-glucosyl]m + acceptor + H2O.</text>
        <dbReference type="EC" id="1.14.99.56"/>
    </reaction>
</comment>
<keyword evidence="18" id="KW-0378">Hydrolase</keyword>
<keyword evidence="6" id="KW-0136">Cellulose degradation</keyword>
<evidence type="ECO:0000256" key="13">
    <source>
        <dbReference type="ARBA" id="ARBA00044502"/>
    </source>
</evidence>
<dbReference type="Proteomes" id="UP000823399">
    <property type="component" value="Unassembled WGS sequence"/>
</dbReference>
<dbReference type="GO" id="GO:0046872">
    <property type="term" value="F:metal ion binding"/>
    <property type="evidence" value="ECO:0007669"/>
    <property type="project" value="UniProtKB-KW"/>
</dbReference>
<feature type="region of interest" description="Disordered" evidence="16">
    <location>
        <begin position="1"/>
        <end position="26"/>
    </location>
</feature>
<organism evidence="18 19">
    <name type="scientific">Suillus discolor</name>
    <dbReference type="NCBI Taxonomy" id="1912936"/>
    <lineage>
        <taxon>Eukaryota</taxon>
        <taxon>Fungi</taxon>
        <taxon>Dikarya</taxon>
        <taxon>Basidiomycota</taxon>
        <taxon>Agaricomycotina</taxon>
        <taxon>Agaricomycetes</taxon>
        <taxon>Agaricomycetidae</taxon>
        <taxon>Boletales</taxon>
        <taxon>Suillineae</taxon>
        <taxon>Suillaceae</taxon>
        <taxon>Suillus</taxon>
    </lineage>
</organism>
<evidence type="ECO:0000313" key="18">
    <source>
        <dbReference type="EMBL" id="KAG2087910.1"/>
    </source>
</evidence>
<keyword evidence="9" id="KW-0503">Monooxygenase</keyword>
<keyword evidence="11" id="KW-0119">Carbohydrate metabolism</keyword>
<evidence type="ECO:0000256" key="5">
    <source>
        <dbReference type="ARBA" id="ARBA00022729"/>
    </source>
</evidence>
<dbReference type="RefSeq" id="XP_041285374.1">
    <property type="nucleotide sequence ID" value="XM_041442590.1"/>
</dbReference>
<reference evidence="18" key="1">
    <citation type="journal article" date="2020" name="New Phytol.">
        <title>Comparative genomics reveals dynamic genome evolution in host specialist ectomycorrhizal fungi.</title>
        <authorList>
            <person name="Lofgren L.A."/>
            <person name="Nguyen N.H."/>
            <person name="Vilgalys R."/>
            <person name="Ruytinx J."/>
            <person name="Liao H.L."/>
            <person name="Branco S."/>
            <person name="Kuo A."/>
            <person name="LaButti K."/>
            <person name="Lipzen A."/>
            <person name="Andreopoulos W."/>
            <person name="Pangilinan J."/>
            <person name="Riley R."/>
            <person name="Hundley H."/>
            <person name="Na H."/>
            <person name="Barry K."/>
            <person name="Grigoriev I.V."/>
            <person name="Stajich J.E."/>
            <person name="Kennedy P.G."/>
        </authorList>
    </citation>
    <scope>NUCLEOTIDE SEQUENCE</scope>
    <source>
        <strain evidence="18">FC423</strain>
    </source>
</reference>
<dbReference type="EMBL" id="JABBWM010000127">
    <property type="protein sequence ID" value="KAG2087910.1"/>
    <property type="molecule type" value="Genomic_DNA"/>
</dbReference>
<dbReference type="GO" id="GO:0016787">
    <property type="term" value="F:hydrolase activity"/>
    <property type="evidence" value="ECO:0007669"/>
    <property type="project" value="UniProtKB-KW"/>
</dbReference>
<dbReference type="AlphaFoldDB" id="A0A9P7ES59"/>
<evidence type="ECO:0000256" key="12">
    <source>
        <dbReference type="ARBA" id="ARBA00023326"/>
    </source>
</evidence>
<evidence type="ECO:0000259" key="17">
    <source>
        <dbReference type="Pfam" id="PF03443"/>
    </source>
</evidence>
<dbReference type="PANTHER" id="PTHR33353:SF10">
    <property type="entry name" value="ENDO-BETA-1,4-GLUCANASE D"/>
    <property type="match status" value="1"/>
</dbReference>
<evidence type="ECO:0000256" key="9">
    <source>
        <dbReference type="ARBA" id="ARBA00023033"/>
    </source>
</evidence>
<comment type="cofactor">
    <cofactor evidence="1">
        <name>Cu(2+)</name>
        <dbReference type="ChEBI" id="CHEBI:29036"/>
    </cofactor>
</comment>
<keyword evidence="12" id="KW-0624">Polysaccharide degradation</keyword>
<gene>
    <name evidence="18" type="ORF">F5147DRAFT_781175</name>
</gene>
<dbReference type="InterPro" id="IPR049892">
    <property type="entry name" value="AA9"/>
</dbReference>
<evidence type="ECO:0000256" key="7">
    <source>
        <dbReference type="ARBA" id="ARBA00023002"/>
    </source>
</evidence>
<evidence type="ECO:0000256" key="11">
    <source>
        <dbReference type="ARBA" id="ARBA00023277"/>
    </source>
</evidence>
<evidence type="ECO:0000256" key="3">
    <source>
        <dbReference type="ARBA" id="ARBA00022525"/>
    </source>
</evidence>
<keyword evidence="7" id="KW-0560">Oxidoreductase</keyword>
<sequence>MNNSESRSVPPPDIETPNETNTAERRKADPMAKFVACWARLRMVLSKRFIVQSSTIHAAATPSRILLLLCNKVTIDGIVYMLNNLNVKTPAPSIIRFVNTNSPIKGAQNPYINCGQDAQFASLAGNANPGSQLEILWVGGTDDSSNWPHNTGPLMHYMTKCDGSCSTYNSTNSEWFKISELCLEADGNTWYQANLTPANVTIPNTLAPGNYLLRSEIISLRLAMSPGGAEFYPACIQL</sequence>
<evidence type="ECO:0000256" key="10">
    <source>
        <dbReference type="ARBA" id="ARBA00023157"/>
    </source>
</evidence>
<protein>
    <recommendedName>
        <fullName evidence="15">lytic cellulose monooxygenase (C4-dehydrogenating)</fullName>
        <ecNumber evidence="15">1.14.99.56</ecNumber>
    </recommendedName>
</protein>
<dbReference type="EC" id="1.14.99.56" evidence="15"/>
<dbReference type="PANTHER" id="PTHR33353">
    <property type="entry name" value="PUTATIVE (AFU_ORTHOLOGUE AFUA_1G12560)-RELATED"/>
    <property type="match status" value="1"/>
</dbReference>
<evidence type="ECO:0000313" key="19">
    <source>
        <dbReference type="Proteomes" id="UP000823399"/>
    </source>
</evidence>
<dbReference type="GeneID" id="64704849"/>
<evidence type="ECO:0000256" key="2">
    <source>
        <dbReference type="ARBA" id="ARBA00004613"/>
    </source>
</evidence>
<proteinExistence type="inferred from homology"/>
<evidence type="ECO:0000256" key="14">
    <source>
        <dbReference type="ARBA" id="ARBA00045077"/>
    </source>
</evidence>
<comment type="similarity">
    <text evidence="13">Belongs to the polysaccharide monooxygenase AA9 family.</text>
</comment>
<dbReference type="GO" id="GO:0030245">
    <property type="term" value="P:cellulose catabolic process"/>
    <property type="evidence" value="ECO:0007669"/>
    <property type="project" value="UniProtKB-KW"/>
</dbReference>
<comment type="subcellular location">
    <subcellularLocation>
        <location evidence="2">Secreted</location>
    </subcellularLocation>
</comment>
<dbReference type="Gene3D" id="2.70.50.70">
    <property type="match status" value="1"/>
</dbReference>
<dbReference type="GO" id="GO:0005576">
    <property type="term" value="C:extracellular region"/>
    <property type="evidence" value="ECO:0007669"/>
    <property type="project" value="UniProtKB-SubCell"/>
</dbReference>
<keyword evidence="4" id="KW-0479">Metal-binding</keyword>
<evidence type="ECO:0000256" key="16">
    <source>
        <dbReference type="SAM" id="MobiDB-lite"/>
    </source>
</evidence>
<keyword evidence="10" id="KW-1015">Disulfide bond</keyword>
<keyword evidence="8" id="KW-0186">Copper</keyword>
<evidence type="ECO:0000256" key="1">
    <source>
        <dbReference type="ARBA" id="ARBA00001973"/>
    </source>
</evidence>
<dbReference type="InterPro" id="IPR005103">
    <property type="entry name" value="AA9_LPMO"/>
</dbReference>
<evidence type="ECO:0000256" key="4">
    <source>
        <dbReference type="ARBA" id="ARBA00022723"/>
    </source>
</evidence>
<keyword evidence="5" id="KW-0732">Signal</keyword>
<dbReference type="GO" id="GO:0004497">
    <property type="term" value="F:monooxygenase activity"/>
    <property type="evidence" value="ECO:0007669"/>
    <property type="project" value="UniProtKB-KW"/>
</dbReference>
<dbReference type="OrthoDB" id="4849160at2759"/>
<evidence type="ECO:0000256" key="8">
    <source>
        <dbReference type="ARBA" id="ARBA00023008"/>
    </source>
</evidence>
<feature type="domain" description="Auxiliary Activity family 9 catalytic" evidence="17">
    <location>
        <begin position="71"/>
        <end position="238"/>
    </location>
</feature>
<evidence type="ECO:0000256" key="6">
    <source>
        <dbReference type="ARBA" id="ARBA00023001"/>
    </source>
</evidence>